<feature type="compositionally biased region" description="Basic and acidic residues" evidence="1">
    <location>
        <begin position="707"/>
        <end position="734"/>
    </location>
</feature>
<comment type="caution">
    <text evidence="4">The sequence shown here is derived from an EMBL/GenBank/DDBJ whole genome shotgun (WGS) entry which is preliminary data.</text>
</comment>
<feature type="compositionally biased region" description="Basic and acidic residues" evidence="1">
    <location>
        <begin position="959"/>
        <end position="979"/>
    </location>
</feature>
<organism evidence="4 5">
    <name type="scientific">Jimgerdemannia flammicorona</name>
    <dbReference type="NCBI Taxonomy" id="994334"/>
    <lineage>
        <taxon>Eukaryota</taxon>
        <taxon>Fungi</taxon>
        <taxon>Fungi incertae sedis</taxon>
        <taxon>Mucoromycota</taxon>
        <taxon>Mucoromycotina</taxon>
        <taxon>Endogonomycetes</taxon>
        <taxon>Endogonales</taxon>
        <taxon>Endogonaceae</taxon>
        <taxon>Jimgerdemannia</taxon>
    </lineage>
</organism>
<feature type="compositionally biased region" description="Basic and acidic residues" evidence="1">
    <location>
        <begin position="892"/>
        <end position="903"/>
    </location>
</feature>
<feature type="transmembrane region" description="Helical" evidence="2">
    <location>
        <begin position="182"/>
        <end position="203"/>
    </location>
</feature>
<feature type="region of interest" description="Disordered" evidence="1">
    <location>
        <begin position="210"/>
        <end position="1103"/>
    </location>
</feature>
<feature type="compositionally biased region" description="Polar residues" evidence="1">
    <location>
        <begin position="565"/>
        <end position="586"/>
    </location>
</feature>
<feature type="compositionally biased region" description="Basic and acidic residues" evidence="1">
    <location>
        <begin position="1056"/>
        <end position="1081"/>
    </location>
</feature>
<feature type="compositionally biased region" description="Basic and acidic residues" evidence="1">
    <location>
        <begin position="1022"/>
        <end position="1047"/>
    </location>
</feature>
<name>A0A433DI85_9FUNG</name>
<proteinExistence type="predicted"/>
<feature type="compositionally biased region" description="Basic and acidic residues" evidence="1">
    <location>
        <begin position="943"/>
        <end position="952"/>
    </location>
</feature>
<feature type="compositionally biased region" description="Basic and acidic residues" evidence="1">
    <location>
        <begin position="826"/>
        <end position="855"/>
    </location>
</feature>
<feature type="compositionally biased region" description="Basic and acidic residues" evidence="1">
    <location>
        <begin position="365"/>
        <end position="399"/>
    </location>
</feature>
<evidence type="ECO:0000256" key="1">
    <source>
        <dbReference type="SAM" id="MobiDB-lite"/>
    </source>
</evidence>
<evidence type="ECO:0000256" key="3">
    <source>
        <dbReference type="SAM" id="SignalP"/>
    </source>
</evidence>
<evidence type="ECO:0000313" key="5">
    <source>
        <dbReference type="Proteomes" id="UP000268093"/>
    </source>
</evidence>
<feature type="compositionally biased region" description="Basic and acidic residues" evidence="1">
    <location>
        <begin position="988"/>
        <end position="1013"/>
    </location>
</feature>
<feature type="compositionally biased region" description="Basic and acidic residues" evidence="1">
    <location>
        <begin position="333"/>
        <end position="342"/>
    </location>
</feature>
<sequence>MERLHRLLLPLALLLAVPYSPAVASPISTTSAVSPCCYQLNYEQFSPNNWQMNITAFHSDAAKYGYDFRASIAFPDNYKMQGSPWSPYVLTCTWEGDQNSNMSANNTYDCESWYRQQFFAIFTANTAHAALLGLPPHVASLAMFGDQCPLSDNCNGLMTQAKTMYPASTDTIDLGFGQFPTWAVVVVLVAVVIVIAVIMFVILRRMMPRHDPETRSRNGRTTVAERAPRGIMPAETAGRHGNGDDSSELEDIGKGGNSGKSSKRSLIRKSLERSGGRSHVPQLPRHVADLGSGGGPSTLPMSSVVVELQHGSGDDEEPSRFLNRRPVPGASRKSRDRDIMRDEEGDMGVRGSYSGKGRDSTPVMRMEEFNKSKNSLQKKESNKSLRDDASRKSFGDSKDLPPLPSAMSRRSREAERERDREDEERGRWSARQSREADPELRASLRHQSSKNSLTADGRSRSLTREDRDFMEQRARSRSRERIRGEQVGSPVEDLFIPRGGLPPVPTIPVEHQSPTSPTGRSKFFWQDEADGFLSQRESLDYRKSDGVNSPLRKLPSRSDLYSREFSASSYAATKSTPSRRTYSSNKTLDDNASDDNVPIAVSDGVPLGMMADTERLSISARRSLADLRTPAERERDEWLAKAGQGSANNNNSGANSRASADSPNRVISPRDSRQSSRQSSRRGNDNDDENVPVVSPSADFLATPAAKVRDRTREKQYEFAREREGAESPMDRIRGSHGKPVSGSSSPALDRIGSQLDLNGFPIPGTGKNPESRTSHSRSVSKSSLFDDEEIDPWADRLPREDDPWAERAAAAAAEEARRGRRLKRESREREERRAPGDDGSEDDRPIGLTHERSARSLSAGKGIRGSDDRPIGLTHERHARSLSAGKGMQEPQRDYGDRDRPSSPHTSTRPRSESRGSLGNYRASSAAQSASNLSSRSGLRYMGDENGRESPRWLSSTTRKETDDNKMDDNSNEREGRGRGSSLGNRTESRTMRRETDDNKTDDYSNEREGRSRGSSLGNRAESRTMRRETDDNKMDDYSNEGEGRSRGLSLGNRAESRTMRRETDDNKTDDYSNEREGRSRGLSLGNKAESRGREGKRLWEEETGPIKEERVKPGGVVGMVLEEYRGVIGS</sequence>
<dbReference type="OrthoDB" id="2410735at2759"/>
<keyword evidence="2" id="KW-1133">Transmembrane helix</keyword>
<feature type="compositionally biased region" description="Basic and acidic residues" evidence="1">
    <location>
        <begin position="865"/>
        <end position="877"/>
    </location>
</feature>
<keyword evidence="2" id="KW-0472">Membrane</keyword>
<feature type="compositionally biased region" description="Basic and acidic residues" evidence="1">
    <location>
        <begin position="623"/>
        <end position="639"/>
    </location>
</feature>
<feature type="compositionally biased region" description="Basic and acidic residues" evidence="1">
    <location>
        <begin position="794"/>
        <end position="806"/>
    </location>
</feature>
<evidence type="ECO:0000313" key="4">
    <source>
        <dbReference type="EMBL" id="RUP50564.1"/>
    </source>
</evidence>
<dbReference type="Proteomes" id="UP000268093">
    <property type="component" value="Unassembled WGS sequence"/>
</dbReference>
<feature type="chain" id="PRO_5019059152" evidence="3">
    <location>
        <begin position="25"/>
        <end position="1132"/>
    </location>
</feature>
<feature type="compositionally biased region" description="Basic and acidic residues" evidence="1">
    <location>
        <begin position="1090"/>
        <end position="1103"/>
    </location>
</feature>
<feature type="compositionally biased region" description="Basic and acidic residues" evidence="1">
    <location>
        <begin position="457"/>
        <end position="484"/>
    </location>
</feature>
<feature type="compositionally biased region" description="Low complexity" evidence="1">
    <location>
        <begin position="924"/>
        <end position="938"/>
    </location>
</feature>
<dbReference type="EMBL" id="RBNI01001347">
    <property type="protein sequence ID" value="RUP50564.1"/>
    <property type="molecule type" value="Genomic_DNA"/>
</dbReference>
<protein>
    <submittedName>
        <fullName evidence="4">Uncharacterized protein</fullName>
    </submittedName>
</protein>
<dbReference type="AlphaFoldDB" id="A0A433DI85"/>
<feature type="compositionally biased region" description="Low complexity" evidence="1">
    <location>
        <begin position="642"/>
        <end position="662"/>
    </location>
</feature>
<keyword evidence="2" id="KW-0812">Transmembrane</keyword>
<evidence type="ECO:0000256" key="2">
    <source>
        <dbReference type="SAM" id="Phobius"/>
    </source>
</evidence>
<gene>
    <name evidence="4" type="ORF">BC936DRAFT_138626</name>
</gene>
<feature type="signal peptide" evidence="3">
    <location>
        <begin position="1"/>
        <end position="24"/>
    </location>
</feature>
<keyword evidence="3" id="KW-0732">Signal</keyword>
<reference evidence="4 5" key="1">
    <citation type="journal article" date="2018" name="New Phytol.">
        <title>Phylogenomics of Endogonaceae and evolution of mycorrhizas within Mucoromycota.</title>
        <authorList>
            <person name="Chang Y."/>
            <person name="Desiro A."/>
            <person name="Na H."/>
            <person name="Sandor L."/>
            <person name="Lipzen A."/>
            <person name="Clum A."/>
            <person name="Barry K."/>
            <person name="Grigoriev I.V."/>
            <person name="Martin F.M."/>
            <person name="Stajich J.E."/>
            <person name="Smith M.E."/>
            <person name="Bonito G."/>
            <person name="Spatafora J.W."/>
        </authorList>
    </citation>
    <scope>NUCLEOTIDE SEQUENCE [LARGE SCALE GENOMIC DNA]</scope>
    <source>
        <strain evidence="4 5">GMNB39</strain>
    </source>
</reference>
<accession>A0A433DI85</accession>
<feature type="compositionally biased region" description="Basic and acidic residues" evidence="1">
    <location>
        <begin position="410"/>
        <end position="442"/>
    </location>
</feature>
<keyword evidence="5" id="KW-1185">Reference proteome</keyword>